<evidence type="ECO:0000256" key="2">
    <source>
        <dbReference type="ARBA" id="ARBA00012601"/>
    </source>
</evidence>
<reference evidence="11 12" key="1">
    <citation type="journal article" date="2015" name="Nature">
        <title>rRNA introns, odd ribosomes, and small enigmatic genomes across a large radiation of phyla.</title>
        <authorList>
            <person name="Brown C.T."/>
            <person name="Hug L.A."/>
            <person name="Thomas B.C."/>
            <person name="Sharon I."/>
            <person name="Castelle C.J."/>
            <person name="Singh A."/>
            <person name="Wilkins M.J."/>
            <person name="Williams K.H."/>
            <person name="Banfield J.F."/>
        </authorList>
    </citation>
    <scope>NUCLEOTIDE SEQUENCE [LARGE SCALE GENOMIC DNA]</scope>
</reference>
<dbReference type="PANTHER" id="PTHR35923">
    <property type="entry name" value="MAJOR EXTRACELLULAR ENDOGLUCANASE"/>
    <property type="match status" value="1"/>
</dbReference>
<dbReference type="PANTHER" id="PTHR35923:SF2">
    <property type="entry name" value="ENDOGLUCANASE"/>
    <property type="match status" value="1"/>
</dbReference>
<feature type="region of interest" description="Disordered" evidence="8">
    <location>
        <begin position="352"/>
        <end position="384"/>
    </location>
</feature>
<dbReference type="Proteomes" id="UP000034163">
    <property type="component" value="Unassembled WGS sequence"/>
</dbReference>
<comment type="caution">
    <text evidence="11">The sequence shown here is derived from an EMBL/GenBank/DDBJ whole genome shotgun (WGS) entry which is preliminary data.</text>
</comment>
<evidence type="ECO:0000313" key="11">
    <source>
        <dbReference type="EMBL" id="KKS17296.1"/>
    </source>
</evidence>
<evidence type="ECO:0000256" key="5">
    <source>
        <dbReference type="ARBA" id="ARBA00023277"/>
    </source>
</evidence>
<dbReference type="GO" id="GO:0030245">
    <property type="term" value="P:cellulose catabolic process"/>
    <property type="evidence" value="ECO:0007669"/>
    <property type="project" value="UniProtKB-KW"/>
</dbReference>
<dbReference type="SUPFAM" id="SSF49785">
    <property type="entry name" value="Galactose-binding domain-like"/>
    <property type="match status" value="2"/>
</dbReference>
<keyword evidence="4" id="KW-0136">Cellulose degradation</keyword>
<dbReference type="EMBL" id="LCBS01000004">
    <property type="protein sequence ID" value="KKS17296.1"/>
    <property type="molecule type" value="Genomic_DNA"/>
</dbReference>
<keyword evidence="7" id="KW-0624">Polysaccharide degradation</keyword>
<evidence type="ECO:0000256" key="6">
    <source>
        <dbReference type="ARBA" id="ARBA00023295"/>
    </source>
</evidence>
<evidence type="ECO:0000256" key="9">
    <source>
        <dbReference type="SAM" id="SignalP"/>
    </source>
</evidence>
<feature type="chain" id="PRO_5002535660" description="cellulase" evidence="9">
    <location>
        <begin position="27"/>
        <end position="734"/>
    </location>
</feature>
<feature type="signal peptide" evidence="9">
    <location>
        <begin position="1"/>
        <end position="26"/>
    </location>
</feature>
<keyword evidence="9" id="KW-0732">Signal</keyword>
<gene>
    <name evidence="11" type="ORF">UU72_C0004G0035</name>
</gene>
<protein>
    <recommendedName>
        <fullName evidence="2">cellulase</fullName>
        <ecNumber evidence="2">3.2.1.4</ecNumber>
    </recommendedName>
</protein>
<keyword evidence="5" id="KW-0119">Carbohydrate metabolism</keyword>
<comment type="catalytic activity">
    <reaction evidence="1">
        <text>Endohydrolysis of (1-&gt;4)-beta-D-glucosidic linkages in cellulose, lichenin and cereal beta-D-glucans.</text>
        <dbReference type="EC" id="3.2.1.4"/>
    </reaction>
</comment>
<dbReference type="Pfam" id="PF00150">
    <property type="entry name" value="Cellulase"/>
    <property type="match status" value="1"/>
</dbReference>
<evidence type="ECO:0000259" key="10">
    <source>
        <dbReference type="Pfam" id="PF00150"/>
    </source>
</evidence>
<keyword evidence="3 11" id="KW-0378">Hydrolase</keyword>
<dbReference type="SUPFAM" id="SSF51445">
    <property type="entry name" value="(Trans)glycosidases"/>
    <property type="match status" value="1"/>
</dbReference>
<dbReference type="InterPro" id="IPR001547">
    <property type="entry name" value="Glyco_hydro_5"/>
</dbReference>
<evidence type="ECO:0000256" key="7">
    <source>
        <dbReference type="ARBA" id="ARBA00023326"/>
    </source>
</evidence>
<accession>A0A0G0Z5B3</accession>
<dbReference type="GO" id="GO:0008810">
    <property type="term" value="F:cellulase activity"/>
    <property type="evidence" value="ECO:0007669"/>
    <property type="project" value="UniProtKB-EC"/>
</dbReference>
<feature type="domain" description="Glycoside hydrolase family 5" evidence="10">
    <location>
        <begin position="402"/>
        <end position="704"/>
    </location>
</feature>
<organism evidence="11 12">
    <name type="scientific">candidate division WWE3 bacterium GW2011_GWB1_41_6</name>
    <dbReference type="NCBI Taxonomy" id="1619112"/>
    <lineage>
        <taxon>Bacteria</taxon>
        <taxon>Katanobacteria</taxon>
    </lineage>
</organism>
<evidence type="ECO:0000256" key="1">
    <source>
        <dbReference type="ARBA" id="ARBA00000966"/>
    </source>
</evidence>
<evidence type="ECO:0000313" key="12">
    <source>
        <dbReference type="Proteomes" id="UP000034163"/>
    </source>
</evidence>
<dbReference type="Gene3D" id="2.60.120.430">
    <property type="entry name" value="Galactose-binding lectin"/>
    <property type="match status" value="2"/>
</dbReference>
<name>A0A0G0Z5B3_UNCKA</name>
<dbReference type="InterPro" id="IPR008979">
    <property type="entry name" value="Galactose-bd-like_sf"/>
</dbReference>
<sequence>MKVTNVTSKKAALLVLTLFASFFILSQVAKKVDAQESVISQRPIYTDDVAQGWENWSWKSSVNFKNSNPTRTGEKSINYTSGAWGGLYFHNEQIRNIDGYKTFRFFLYPTKSGQDFRVLFFDKYNKKLNTEFTVSEYTDGLAPNKWTKVDIPLDKLKTETKEIKGVAIQEGKGINDSAIFIDDISFETQTETAPVSNSNSSTDSASNNYLIFENSLNSKWSDWSWGGRSSFTDLIEFKQTALWAAFYVHTKEQMDVSGYSTVNFSLKTEKTGNNYKIALFGADDMSFAEFKSLDKMGGQPGSTWKNYSIKISELNPSMRPIKGIAIHNGSEHTNISLFIDNISISGGTYFTLENQDSTTQPEPDKLPAPQQPTPDQAPASSEGTYKASKNVIYRNGSPVQLKGVSWFGFETSANVVHGLWQRNWKEMVTQIKNTGFNAVRVPFCPATLQGKTPTSIDYSKNDDLRGLNSLQIMDKVVKEINDQGMYILMDHHTPDCKTITSLWYTGSYSEQQWINDLKNVANRYKSLPYFMGMDIKNEPQGAATWGTGDVKTDWKIAAEKAGKEVLNANPNLLIFVQGVQDNPSCTSSTAHWWGGNLEPVACASVNNAYIPADKLVFSPHVYGPDVYWQSYFSASNFPSNMPAIWNPHFGYLADKGYTIVPGEWGGKYGNGGVSEDKVWQDAIVSYFKSKKICNSFYWDWNPNSSDTGGILQNDWKSVWQNKVNMLQNYYNSCK</sequence>
<dbReference type="EC" id="3.2.1.4" evidence="2"/>
<dbReference type="InterPro" id="IPR017853">
    <property type="entry name" value="GH"/>
</dbReference>
<proteinExistence type="predicted"/>
<keyword evidence="6" id="KW-0326">Glycosidase</keyword>
<dbReference type="Gene3D" id="3.20.20.80">
    <property type="entry name" value="Glycosidases"/>
    <property type="match status" value="1"/>
</dbReference>
<dbReference type="AlphaFoldDB" id="A0A0G0Z5B3"/>
<evidence type="ECO:0000256" key="3">
    <source>
        <dbReference type="ARBA" id="ARBA00022801"/>
    </source>
</evidence>
<evidence type="ECO:0000256" key="4">
    <source>
        <dbReference type="ARBA" id="ARBA00023001"/>
    </source>
</evidence>
<feature type="compositionally biased region" description="Polar residues" evidence="8">
    <location>
        <begin position="352"/>
        <end position="361"/>
    </location>
</feature>
<evidence type="ECO:0000256" key="8">
    <source>
        <dbReference type="SAM" id="MobiDB-lite"/>
    </source>
</evidence>